<organism evidence="1 2">
    <name type="scientific">Onchocerca volvulus</name>
    <dbReference type="NCBI Taxonomy" id="6282"/>
    <lineage>
        <taxon>Eukaryota</taxon>
        <taxon>Metazoa</taxon>
        <taxon>Ecdysozoa</taxon>
        <taxon>Nematoda</taxon>
        <taxon>Chromadorea</taxon>
        <taxon>Rhabditida</taxon>
        <taxon>Spirurina</taxon>
        <taxon>Spiruromorpha</taxon>
        <taxon>Filarioidea</taxon>
        <taxon>Onchocercidae</taxon>
        <taxon>Onchocerca</taxon>
    </lineage>
</organism>
<dbReference type="Proteomes" id="UP000024404">
    <property type="component" value="Unassembled WGS sequence"/>
</dbReference>
<dbReference type="EMBL" id="CMVM020000191">
    <property type="status" value="NOT_ANNOTATED_CDS"/>
    <property type="molecule type" value="Genomic_DNA"/>
</dbReference>
<accession>A0A8R1XZX9</accession>
<dbReference type="AlphaFoldDB" id="A0A8R1XZX9"/>
<evidence type="ECO:0000313" key="2">
    <source>
        <dbReference type="Proteomes" id="UP000024404"/>
    </source>
</evidence>
<name>A0A8R1XZX9_ONCVO</name>
<sequence>MIGYEDNTSTFLKKTSLFFDTEKIFILLTKLPLIMEFGQNIRRKELFLCQETKGKTEKY</sequence>
<proteinExistence type="predicted"/>
<reference evidence="2" key="1">
    <citation type="submission" date="2013-10" db="EMBL/GenBank/DDBJ databases">
        <title>Genome sequencing of Onchocerca volvulus.</title>
        <authorList>
            <person name="Cotton J."/>
            <person name="Tsai J."/>
            <person name="Stanley E."/>
            <person name="Tracey A."/>
            <person name="Holroyd N."/>
            <person name="Lustigman S."/>
            <person name="Berriman M."/>
        </authorList>
    </citation>
    <scope>NUCLEOTIDE SEQUENCE</scope>
</reference>
<keyword evidence="2" id="KW-1185">Reference proteome</keyword>
<evidence type="ECO:0000313" key="1">
    <source>
        <dbReference type="EnsemblMetazoa" id="OVOC7298.1"/>
    </source>
</evidence>
<reference evidence="1" key="2">
    <citation type="submission" date="2022-06" db="UniProtKB">
        <authorList>
            <consortium name="EnsemblMetazoa"/>
        </authorList>
    </citation>
    <scope>IDENTIFICATION</scope>
</reference>
<dbReference type="EnsemblMetazoa" id="OVOC7298.1">
    <property type="protein sequence ID" value="OVOC7298.1"/>
    <property type="gene ID" value="WBGene00244107"/>
</dbReference>
<protein>
    <submittedName>
        <fullName evidence="1">Uncharacterized protein</fullName>
    </submittedName>
</protein>